<dbReference type="EMBL" id="FONY01000028">
    <property type="protein sequence ID" value="SFF36973.1"/>
    <property type="molecule type" value="Genomic_DNA"/>
</dbReference>
<dbReference type="GO" id="GO:0005737">
    <property type="term" value="C:cytoplasm"/>
    <property type="evidence" value="ECO:0007669"/>
    <property type="project" value="UniProtKB-SubCell"/>
</dbReference>
<dbReference type="PANTHER" id="PTHR21043:SF0">
    <property type="entry name" value="MITOCHONDRIAL ASSEMBLY OF RIBOSOMAL LARGE SUBUNIT PROTEIN 1"/>
    <property type="match status" value="1"/>
</dbReference>
<dbReference type="PANTHER" id="PTHR21043">
    <property type="entry name" value="IOJAP SUPERFAMILY ORTHOLOG"/>
    <property type="match status" value="1"/>
</dbReference>
<keyword evidence="2" id="KW-0810">Translation regulation</keyword>
<dbReference type="STRING" id="1003.SAMN04488541_102878"/>
<reference evidence="4" key="1">
    <citation type="submission" date="2016-10" db="EMBL/GenBank/DDBJ databases">
        <authorList>
            <person name="Varghese N."/>
            <person name="Submissions S."/>
        </authorList>
    </citation>
    <scope>NUCLEOTIDE SEQUENCE [LARGE SCALE GENOMIC DNA]</scope>
    <source>
        <strain>GEY</strain>
        <strain evidence="4">DSM 9560</strain>
    </source>
</reference>
<comment type="function">
    <text evidence="2">Functions as a ribosomal silencing factor. Interacts with ribosomal protein uL14 (rplN), blocking formation of intersubunit bridge B8. Prevents association of the 30S and 50S ribosomal subunits and the formation of functional ribosomes, thus repressing translation.</text>
</comment>
<keyword evidence="4" id="KW-1185">Reference proteome</keyword>
<dbReference type="AlphaFoldDB" id="A0A1I2I5T0"/>
<dbReference type="RefSeq" id="WP_091548217.1">
    <property type="nucleotide sequence ID" value="NZ_FONY01000028.1"/>
</dbReference>
<keyword evidence="2" id="KW-0678">Repressor</keyword>
<dbReference type="Pfam" id="PF02410">
    <property type="entry name" value="RsfS"/>
    <property type="match status" value="1"/>
</dbReference>
<evidence type="ECO:0000256" key="1">
    <source>
        <dbReference type="ARBA" id="ARBA00010574"/>
    </source>
</evidence>
<comment type="subunit">
    <text evidence="2">Interacts with ribosomal protein uL14 (rplN).</text>
</comment>
<evidence type="ECO:0000313" key="4">
    <source>
        <dbReference type="Proteomes" id="UP000199513"/>
    </source>
</evidence>
<organism evidence="3 4">
    <name type="scientific">Thermoflexibacter ruber</name>
    <dbReference type="NCBI Taxonomy" id="1003"/>
    <lineage>
        <taxon>Bacteria</taxon>
        <taxon>Pseudomonadati</taxon>
        <taxon>Bacteroidota</taxon>
        <taxon>Cytophagia</taxon>
        <taxon>Cytophagales</taxon>
        <taxon>Thermoflexibacteraceae</taxon>
        <taxon>Thermoflexibacter</taxon>
    </lineage>
</organism>
<dbReference type="GO" id="GO:0042256">
    <property type="term" value="P:cytosolic ribosome assembly"/>
    <property type="evidence" value="ECO:0007669"/>
    <property type="project" value="UniProtKB-UniRule"/>
</dbReference>
<dbReference type="Gene3D" id="3.30.460.10">
    <property type="entry name" value="Beta Polymerase, domain 2"/>
    <property type="match status" value="1"/>
</dbReference>
<accession>A0A1I2I5T0</accession>
<sequence length="127" mass="14538">MVETKELTKSAINSEKLCKIVIEGLQEKKGLDIVVLDLRGLKGAVTDFFVICSGNSDTQVEALMRSVEEQVYKQTGEEPWHTEGAMNREWILLDFVDVVAHIFKKDRRKFYGLEELWGDAEITFINN</sequence>
<keyword evidence="2" id="KW-0963">Cytoplasm</keyword>
<comment type="similarity">
    <text evidence="1 2">Belongs to the Iojap/RsfS family.</text>
</comment>
<proteinExistence type="inferred from homology"/>
<dbReference type="GO" id="GO:0090071">
    <property type="term" value="P:negative regulation of ribosome biogenesis"/>
    <property type="evidence" value="ECO:0007669"/>
    <property type="project" value="UniProtKB-UniRule"/>
</dbReference>
<dbReference type="SUPFAM" id="SSF81301">
    <property type="entry name" value="Nucleotidyltransferase"/>
    <property type="match status" value="1"/>
</dbReference>
<dbReference type="NCBIfam" id="TIGR00090">
    <property type="entry name" value="rsfS_iojap_ybeB"/>
    <property type="match status" value="1"/>
</dbReference>
<dbReference type="InterPro" id="IPR004394">
    <property type="entry name" value="Iojap/RsfS/C7orf30"/>
</dbReference>
<protein>
    <recommendedName>
        <fullName evidence="2">Ribosomal silencing factor RsfS</fullName>
    </recommendedName>
</protein>
<name>A0A1I2I5T0_9BACT</name>
<dbReference type="GO" id="GO:0017148">
    <property type="term" value="P:negative regulation of translation"/>
    <property type="evidence" value="ECO:0007669"/>
    <property type="project" value="UniProtKB-UniRule"/>
</dbReference>
<comment type="subcellular location">
    <subcellularLocation>
        <location evidence="2">Cytoplasm</location>
    </subcellularLocation>
</comment>
<evidence type="ECO:0000313" key="3">
    <source>
        <dbReference type="EMBL" id="SFF36973.1"/>
    </source>
</evidence>
<dbReference type="HAMAP" id="MF_01477">
    <property type="entry name" value="Iojap_RsfS"/>
    <property type="match status" value="1"/>
</dbReference>
<evidence type="ECO:0000256" key="2">
    <source>
        <dbReference type="HAMAP-Rule" id="MF_01477"/>
    </source>
</evidence>
<dbReference type="Proteomes" id="UP000199513">
    <property type="component" value="Unassembled WGS sequence"/>
</dbReference>
<dbReference type="OrthoDB" id="9793681at2"/>
<dbReference type="GO" id="GO:0043023">
    <property type="term" value="F:ribosomal large subunit binding"/>
    <property type="evidence" value="ECO:0007669"/>
    <property type="project" value="TreeGrafter"/>
</dbReference>
<dbReference type="InterPro" id="IPR043519">
    <property type="entry name" value="NT_sf"/>
</dbReference>
<gene>
    <name evidence="2" type="primary">rsfS</name>
    <name evidence="3" type="ORF">SAMN04488541_102878</name>
</gene>